<keyword evidence="2" id="KW-0805">Transcription regulation</keyword>
<feature type="compositionally biased region" description="Polar residues" evidence="6">
    <location>
        <begin position="27"/>
        <end position="44"/>
    </location>
</feature>
<dbReference type="Gene3D" id="1.10.10.10">
    <property type="entry name" value="Winged helix-like DNA-binding domain superfamily/Winged helix DNA-binding domain"/>
    <property type="match status" value="1"/>
</dbReference>
<name>A0A6A4LKG3_9ERIC</name>
<dbReference type="Pfam" id="PF04433">
    <property type="entry name" value="SWIRM"/>
    <property type="match status" value="1"/>
</dbReference>
<dbReference type="AlphaFoldDB" id="A0A6A4LKG3"/>
<dbReference type="InterPro" id="IPR032451">
    <property type="entry name" value="SMARCC_C"/>
</dbReference>
<feature type="domain" description="SANT" evidence="9">
    <location>
        <begin position="295"/>
        <end position="346"/>
    </location>
</feature>
<evidence type="ECO:0000313" key="10">
    <source>
        <dbReference type="EMBL" id="KAE9456801.1"/>
    </source>
</evidence>
<feature type="region of interest" description="Disordered" evidence="6">
    <location>
        <begin position="1"/>
        <end position="108"/>
    </location>
</feature>
<dbReference type="PANTHER" id="PTHR12802:SF44">
    <property type="entry name" value="SWI_SNF COMPLEX SUBUNIT SWI3B"/>
    <property type="match status" value="1"/>
</dbReference>
<evidence type="ECO:0000259" key="8">
    <source>
        <dbReference type="PROSITE" id="PS50934"/>
    </source>
</evidence>
<proteinExistence type="predicted"/>
<evidence type="ECO:0008006" key="12">
    <source>
        <dbReference type="Google" id="ProtNLM"/>
    </source>
</evidence>
<dbReference type="Gene3D" id="1.10.10.60">
    <property type="entry name" value="Homeodomain-like"/>
    <property type="match status" value="1"/>
</dbReference>
<feature type="non-terminal residue" evidence="10">
    <location>
        <position position="1"/>
    </location>
</feature>
<dbReference type="SUPFAM" id="SSF46689">
    <property type="entry name" value="Homeodomain-like"/>
    <property type="match status" value="2"/>
</dbReference>
<comment type="caution">
    <text evidence="10">The sequence shown here is derived from an EMBL/GenBank/DDBJ whole genome shotgun (WGS) entry which is preliminary data.</text>
</comment>
<dbReference type="CDD" id="cd00167">
    <property type="entry name" value="SANT"/>
    <property type="match status" value="1"/>
</dbReference>
<evidence type="ECO:0000259" key="7">
    <source>
        <dbReference type="PROSITE" id="PS50090"/>
    </source>
</evidence>
<keyword evidence="5" id="KW-0539">Nucleus</keyword>
<feature type="domain" description="Myb-like" evidence="7">
    <location>
        <begin position="297"/>
        <end position="342"/>
    </location>
</feature>
<dbReference type="Pfam" id="PF16495">
    <property type="entry name" value="SWIRM-assoc_1"/>
    <property type="match status" value="1"/>
</dbReference>
<evidence type="ECO:0000256" key="4">
    <source>
        <dbReference type="ARBA" id="ARBA00023163"/>
    </source>
</evidence>
<feature type="compositionally biased region" description="Low complexity" evidence="6">
    <location>
        <begin position="45"/>
        <end position="64"/>
    </location>
</feature>
<dbReference type="PROSITE" id="PS50934">
    <property type="entry name" value="SWIRM"/>
    <property type="match status" value="1"/>
</dbReference>
<evidence type="ECO:0000256" key="2">
    <source>
        <dbReference type="ARBA" id="ARBA00023015"/>
    </source>
</evidence>
<accession>A0A6A4LKG3</accession>
<dbReference type="Proteomes" id="UP000428333">
    <property type="component" value="Linkage Group LG06"/>
</dbReference>
<keyword evidence="3" id="KW-0238">DNA-binding</keyword>
<evidence type="ECO:0000313" key="11">
    <source>
        <dbReference type="Proteomes" id="UP000428333"/>
    </source>
</evidence>
<dbReference type="InterPro" id="IPR009057">
    <property type="entry name" value="Homeodomain-like_sf"/>
</dbReference>
<evidence type="ECO:0000256" key="1">
    <source>
        <dbReference type="ARBA" id="ARBA00022473"/>
    </source>
</evidence>
<keyword evidence="11" id="KW-1185">Reference proteome</keyword>
<protein>
    <recommendedName>
        <fullName evidence="12">SWIRM domain-containing protein</fullName>
    </recommendedName>
</protein>
<keyword evidence="4" id="KW-0804">Transcription</keyword>
<reference evidence="10 11" key="1">
    <citation type="journal article" date="2019" name="Genome Biol. Evol.">
        <title>The Rhododendron genome and chromosomal organization provide insight into shared whole-genome duplications across the heath family (Ericaceae).</title>
        <authorList>
            <person name="Soza V.L."/>
            <person name="Lindsley D."/>
            <person name="Waalkes A."/>
            <person name="Ramage E."/>
            <person name="Patwardhan R.P."/>
            <person name="Burton J.N."/>
            <person name="Adey A."/>
            <person name="Kumar A."/>
            <person name="Qiu R."/>
            <person name="Shendure J."/>
            <person name="Hall B."/>
        </authorList>
    </citation>
    <scope>NUCLEOTIDE SEQUENCE [LARGE SCALE GENOMIC DNA]</scope>
    <source>
        <strain evidence="10">RSF 1966-606</strain>
    </source>
</reference>
<dbReference type="GO" id="GO:0005634">
    <property type="term" value="C:nucleus"/>
    <property type="evidence" value="ECO:0007669"/>
    <property type="project" value="UniProtKB-ARBA"/>
</dbReference>
<dbReference type="InterPro" id="IPR017884">
    <property type="entry name" value="SANT_dom"/>
</dbReference>
<dbReference type="InterPro" id="IPR036388">
    <property type="entry name" value="WH-like_DNA-bd_sf"/>
</dbReference>
<dbReference type="OrthoDB" id="118550at2759"/>
<feature type="compositionally biased region" description="Polar residues" evidence="6">
    <location>
        <begin position="448"/>
        <end position="471"/>
    </location>
</feature>
<keyword evidence="1" id="KW-0217">Developmental protein</keyword>
<evidence type="ECO:0000259" key="9">
    <source>
        <dbReference type="PROSITE" id="PS51293"/>
    </source>
</evidence>
<dbReference type="InterPro" id="IPR001005">
    <property type="entry name" value="SANT/Myb"/>
</dbReference>
<dbReference type="PROSITE" id="PS51293">
    <property type="entry name" value="SANT"/>
    <property type="match status" value="1"/>
</dbReference>
<dbReference type="GO" id="GO:0003677">
    <property type="term" value="F:DNA binding"/>
    <property type="evidence" value="ECO:0007669"/>
    <property type="project" value="UniProtKB-KW"/>
</dbReference>
<sequence length="550" mass="61102">MSTNSPTAEELPNLAAETTPLKPESAAETTPQKPESAAETTPQKPESAATTNPTATPTKENPATVTPTVHSKENSATVSLTVDSKINSAIVTPTPPEPRSTPAAAAAPTTSTDLVYIPTYSRWFSFNNIHECELRFLPEFFDGKSPSKNPRVYMYYRNSIVRKFRENPTTKITFTEARKTIIGDVGSVRRIFDFLEAWGLVNYSPPPASKLPLKWDDKETKSITALLQSTEPTVNVAECMVPKKKLCSGCKSVCSIACFASDKYDLTLCARCYVRGNYRVGVSSSDFRRVEINEEIKTDWTEKEILLLLESTMQYGDDWKKVAEYVGGRSEMECVTRFIKLPFGEQFLGPSDSCEVSQKLYQTKDQNVAASGLQSSEKSFPNKRMRLNPLADASNPIMAQAAFLSALVGVEVAEVAASAAVRALAEFGYGAIKEHPRLLSSHGRQQEPDASSNGDTTLKTSEGQDIDVQSQLDKEEQDLERAMSSFTEVQMKEIQDKISRFEKYESQMEREWQQLQQMKNMLFVDKLTLLLDKTRAQKAGGSMQQDAKTE</sequence>
<dbReference type="EMBL" id="QEFC01001560">
    <property type="protein sequence ID" value="KAE9456801.1"/>
    <property type="molecule type" value="Genomic_DNA"/>
</dbReference>
<dbReference type="SMART" id="SM00717">
    <property type="entry name" value="SANT"/>
    <property type="match status" value="1"/>
</dbReference>
<feature type="compositionally biased region" description="Polar residues" evidence="6">
    <location>
        <begin position="65"/>
        <end position="91"/>
    </location>
</feature>
<feature type="domain" description="SWIRM" evidence="8">
    <location>
        <begin position="115"/>
        <end position="212"/>
    </location>
</feature>
<feature type="region of interest" description="Disordered" evidence="6">
    <location>
        <begin position="439"/>
        <end position="477"/>
    </location>
</feature>
<organism evidence="10 11">
    <name type="scientific">Rhododendron williamsianum</name>
    <dbReference type="NCBI Taxonomy" id="262921"/>
    <lineage>
        <taxon>Eukaryota</taxon>
        <taxon>Viridiplantae</taxon>
        <taxon>Streptophyta</taxon>
        <taxon>Embryophyta</taxon>
        <taxon>Tracheophyta</taxon>
        <taxon>Spermatophyta</taxon>
        <taxon>Magnoliopsida</taxon>
        <taxon>eudicotyledons</taxon>
        <taxon>Gunneridae</taxon>
        <taxon>Pentapetalae</taxon>
        <taxon>asterids</taxon>
        <taxon>Ericales</taxon>
        <taxon>Ericaceae</taxon>
        <taxon>Ericoideae</taxon>
        <taxon>Rhodoreae</taxon>
        <taxon>Rhododendron</taxon>
    </lineage>
</organism>
<dbReference type="PANTHER" id="PTHR12802">
    <property type="entry name" value="SWI/SNF COMPLEX-RELATED"/>
    <property type="match status" value="1"/>
</dbReference>
<dbReference type="Pfam" id="PF00249">
    <property type="entry name" value="Myb_DNA-binding"/>
    <property type="match status" value="1"/>
</dbReference>
<evidence type="ECO:0000256" key="3">
    <source>
        <dbReference type="ARBA" id="ARBA00023125"/>
    </source>
</evidence>
<dbReference type="InterPro" id="IPR007526">
    <property type="entry name" value="SWIRM"/>
</dbReference>
<gene>
    <name evidence="10" type="ORF">C3L33_11288</name>
</gene>
<dbReference type="FunFam" id="1.10.10.10:FF:000020">
    <property type="entry name" value="SWI/SNF complex subunit SMARCC2 isoform c"/>
    <property type="match status" value="1"/>
</dbReference>
<evidence type="ECO:0000256" key="6">
    <source>
        <dbReference type="SAM" id="MobiDB-lite"/>
    </source>
</evidence>
<evidence type="ECO:0000256" key="5">
    <source>
        <dbReference type="ARBA" id="ARBA00023242"/>
    </source>
</evidence>
<dbReference type="PROSITE" id="PS50090">
    <property type="entry name" value="MYB_LIKE"/>
    <property type="match status" value="1"/>
</dbReference>